<dbReference type="EMBL" id="KF941520">
    <property type="protein sequence ID" value="AIW63090.1"/>
    <property type="molecule type" value="Genomic_DNA"/>
</dbReference>
<proteinExistence type="inferred from homology"/>
<dbReference type="PANTHER" id="PTHR30548">
    <property type="entry name" value="2-HYDROXYGLUTARYL-COA DEHYDRATASE, D-COMPONENT-RELATED"/>
    <property type="match status" value="1"/>
</dbReference>
<evidence type="ECO:0000313" key="5">
    <source>
        <dbReference type="EMBL" id="AIW63090.1"/>
    </source>
</evidence>
<keyword evidence="2" id="KW-0479">Metal-binding</keyword>
<reference evidence="5" key="1">
    <citation type="journal article" date="2012" name="Environ. Microbiol.">
        <title>Anaerobic degradation of 4-methylbenzoate via a specific 4-methylbenzoyl-CoA pathway.</title>
        <authorList>
            <person name="Lahme S."/>
            <person name="Eberlein C."/>
            <person name="Jarling R."/>
            <person name="Kube M."/>
            <person name="Boll M."/>
            <person name="Wilkes H."/>
            <person name="Reinhardt R."/>
            <person name="Rabus R."/>
        </authorList>
    </citation>
    <scope>NUCLEOTIDE SEQUENCE</scope>
    <source>
        <strain evidence="5">PMbN1</strain>
    </source>
</reference>
<dbReference type="Pfam" id="PF06050">
    <property type="entry name" value="HGD-D"/>
    <property type="match status" value="1"/>
</dbReference>
<reference evidence="5" key="2">
    <citation type="submission" date="2013-12" db="EMBL/GenBank/DDBJ databases">
        <title>Benzoate is the preferred substrate of Magnetospirillum sp. pMbN1 from ternary substrate mixtures.</title>
        <authorList>
            <person name="Lahme S."/>
            <person name="Trautwein K."/>
            <person name="Strijkstra A."/>
            <person name="Dorries M."/>
            <person name="Wohlbrand L."/>
            <person name="Rabus R."/>
        </authorList>
    </citation>
    <scope>NUCLEOTIDE SEQUENCE</scope>
    <source>
        <strain evidence="5">PMbN1</strain>
    </source>
</reference>
<dbReference type="AlphaFoldDB" id="A0A0F6NYP6"/>
<accession>A0A0F6NYP6</accession>
<organism evidence="5">
    <name type="scientific">Magnetospirillum sp. pMbN1</name>
    <dbReference type="NCBI Taxonomy" id="1007128"/>
    <lineage>
        <taxon>Bacteria</taxon>
        <taxon>Pseudomonadati</taxon>
        <taxon>Pseudomonadota</taxon>
        <taxon>Alphaproteobacteria</taxon>
        <taxon>Rhodospirillales</taxon>
        <taxon>Rhodospirillaceae</taxon>
        <taxon>Magnetospirillum</taxon>
    </lineage>
</organism>
<dbReference type="Gene3D" id="3.40.50.11900">
    <property type="match status" value="1"/>
</dbReference>
<comment type="similarity">
    <text evidence="1">Belongs to the FldB/FldC dehydratase alpha/beta subunit family.</text>
</comment>
<dbReference type="Gene3D" id="1.20.1270.370">
    <property type="match status" value="1"/>
</dbReference>
<dbReference type="GO" id="GO:0046872">
    <property type="term" value="F:metal ion binding"/>
    <property type="evidence" value="ECO:0007669"/>
    <property type="project" value="UniProtKB-KW"/>
</dbReference>
<dbReference type="GO" id="GO:0051536">
    <property type="term" value="F:iron-sulfur cluster binding"/>
    <property type="evidence" value="ECO:0007669"/>
    <property type="project" value="UniProtKB-KW"/>
</dbReference>
<keyword evidence="4" id="KW-0411">Iron-sulfur</keyword>
<sequence length="390" mass="44274">MTASVPLFTGWQDRPLDEIFARCRELVEDETYPTVKAWRQSGGRVLGHFQVYFPEEIAHAAGMLPVKIKGGRTEGVSISQHFGSFLCSILKTSLELAIEKHIELDLFVTHPICDGARNLAGIWGRNFPYKAQILHLPQNVNSEGAAEFLRYEYLRLAEDIVAAGGQPITEDALRQSLELYNHSRKLMRDLYDIRRTMPWKLAADESFALIGLAGFLPREEFNTLLETVLPMIRERPVRQQDKMRVVLEGGFCETPPFDLLQAVSRSCHVVDDDLFIGLRWILEDINTAGDPWANLASAYISKSSYSAVQHDNDKPNEKMLLKRIKHANAEAVIIASAKMCEPGLDEVVAYSKELDAKKIPYFITEFEENQNTFDDISIQMETFVENIMFD</sequence>
<evidence type="ECO:0000256" key="2">
    <source>
        <dbReference type="ARBA" id="ARBA00022723"/>
    </source>
</evidence>
<protein>
    <submittedName>
        <fullName evidence="5">4-methylbenzoyl-CoA reductase subunit C</fullName>
    </submittedName>
</protein>
<evidence type="ECO:0000256" key="4">
    <source>
        <dbReference type="ARBA" id="ARBA00023014"/>
    </source>
</evidence>
<dbReference type="Gene3D" id="3.40.50.11890">
    <property type="match status" value="1"/>
</dbReference>
<name>A0A0F6NYP6_9PROT</name>
<keyword evidence="3" id="KW-0408">Iron</keyword>
<dbReference type="PANTHER" id="PTHR30548:SF5">
    <property type="entry name" value="SUBUNIT OF OXYGEN-SENSITIVE 2-HYDROXYISOCAPROYL-COA DEHYDRATASE"/>
    <property type="match status" value="1"/>
</dbReference>
<dbReference type="InterPro" id="IPR010327">
    <property type="entry name" value="FldB/FldC_alpha/beta"/>
</dbReference>
<evidence type="ECO:0000256" key="1">
    <source>
        <dbReference type="ARBA" id="ARBA00005806"/>
    </source>
</evidence>
<feature type="non-terminal residue" evidence="5">
    <location>
        <position position="390"/>
    </location>
</feature>
<evidence type="ECO:0000256" key="3">
    <source>
        <dbReference type="ARBA" id="ARBA00023004"/>
    </source>
</evidence>